<reference evidence="1 2" key="2">
    <citation type="submission" date="2018-11" db="EMBL/GenBank/DDBJ databases">
        <authorList>
            <consortium name="Pathogen Informatics"/>
        </authorList>
    </citation>
    <scope>NUCLEOTIDE SEQUENCE [LARGE SCALE GENOMIC DNA]</scope>
</reference>
<evidence type="ECO:0000313" key="3">
    <source>
        <dbReference type="WBParaSite" id="TCNE_0000985101-mRNA-1"/>
    </source>
</evidence>
<dbReference type="WBParaSite" id="TCNE_0000985101-mRNA-1">
    <property type="protein sequence ID" value="TCNE_0000985101-mRNA-1"/>
    <property type="gene ID" value="TCNE_0000985101"/>
</dbReference>
<dbReference type="InterPro" id="IPR029021">
    <property type="entry name" value="Prot-tyrosine_phosphatase-like"/>
</dbReference>
<accession>A0A183UMY1</accession>
<reference evidence="3" key="1">
    <citation type="submission" date="2016-06" db="UniProtKB">
        <authorList>
            <consortium name="WormBaseParasite"/>
        </authorList>
    </citation>
    <scope>IDENTIFICATION</scope>
</reference>
<name>A0A183UMY1_TOXCA</name>
<dbReference type="Proteomes" id="UP000050794">
    <property type="component" value="Unassembled WGS sequence"/>
</dbReference>
<keyword evidence="2" id="KW-1185">Reference proteome</keyword>
<sequence>MNLRPVCRLSIIKRDLRQALEAESVRIDETLIERCVDVAVGAVGTSSPVNLMSVAYYVYKKQFTISDRERERAGRKHFALKYLCSQVEPEDRVFCYIMFKLPTGIAPQTKMIRDAVMKTKCDDFVAWRDAAYSVITHIPCVTVGIRIVLQDLYIASLRSLTHDAYRLLKEKDIECVVVYSEFTEFGFDVRKMLSMFDDDAMLVVDEPYVPSIPLDVFVQIHRWRTKERRVCVACDTDGLTVSGLLVARYLSLITKFCQSETMKAMKIIHRSFVPEPEAERDFVDNELLVCF</sequence>
<protein>
    <submittedName>
        <fullName evidence="3">Pribosyltran domain-containing protein</fullName>
    </submittedName>
</protein>
<evidence type="ECO:0000313" key="2">
    <source>
        <dbReference type="Proteomes" id="UP000050794"/>
    </source>
</evidence>
<organism evidence="2 3">
    <name type="scientific">Toxocara canis</name>
    <name type="common">Canine roundworm</name>
    <dbReference type="NCBI Taxonomy" id="6265"/>
    <lineage>
        <taxon>Eukaryota</taxon>
        <taxon>Metazoa</taxon>
        <taxon>Ecdysozoa</taxon>
        <taxon>Nematoda</taxon>
        <taxon>Chromadorea</taxon>
        <taxon>Rhabditida</taxon>
        <taxon>Spirurina</taxon>
        <taxon>Ascaridomorpha</taxon>
        <taxon>Ascaridoidea</taxon>
        <taxon>Toxocaridae</taxon>
        <taxon>Toxocara</taxon>
    </lineage>
</organism>
<dbReference type="EMBL" id="UYWY01020304">
    <property type="protein sequence ID" value="VDM41172.1"/>
    <property type="molecule type" value="Genomic_DNA"/>
</dbReference>
<evidence type="ECO:0000313" key="1">
    <source>
        <dbReference type="EMBL" id="VDM41172.1"/>
    </source>
</evidence>
<dbReference type="SUPFAM" id="SSF52799">
    <property type="entry name" value="(Phosphotyrosine protein) phosphatases II"/>
    <property type="match status" value="1"/>
</dbReference>
<dbReference type="AlphaFoldDB" id="A0A183UMY1"/>
<gene>
    <name evidence="1" type="ORF">TCNE_LOCUS9851</name>
</gene>
<proteinExistence type="predicted"/>